<accession>A0A401JE00</accession>
<protein>
    <recommendedName>
        <fullName evidence="4">Silver efflux pump</fullName>
    </recommendedName>
</protein>
<dbReference type="RefSeq" id="WP_124704642.1">
    <property type="nucleotide sequence ID" value="NZ_BGOW01000014.1"/>
</dbReference>
<feature type="chain" id="PRO_5019084385" description="Silver efflux pump" evidence="1">
    <location>
        <begin position="32"/>
        <end position="85"/>
    </location>
</feature>
<organism evidence="2 3">
    <name type="scientific">Sulfuriferula multivorans</name>
    <dbReference type="NCBI Taxonomy" id="1559896"/>
    <lineage>
        <taxon>Bacteria</taxon>
        <taxon>Pseudomonadati</taxon>
        <taxon>Pseudomonadota</taxon>
        <taxon>Betaproteobacteria</taxon>
        <taxon>Nitrosomonadales</taxon>
        <taxon>Sulfuricellaceae</taxon>
        <taxon>Sulfuriferula</taxon>
    </lineage>
</organism>
<name>A0A401JE00_9PROT</name>
<keyword evidence="1" id="KW-0732">Signal</keyword>
<reference evidence="2 3" key="1">
    <citation type="journal article" date="2019" name="Front. Microbiol.">
        <title>Genomes of Neutrophilic Sulfur-Oxidizing Chemolithoautotrophs Representing 9 Proteobacterial Species From 8 Genera.</title>
        <authorList>
            <person name="Watanabe T."/>
            <person name="Kojima H."/>
            <person name="Umezawa K."/>
            <person name="Hori C."/>
            <person name="Takasuka T.E."/>
            <person name="Kato Y."/>
            <person name="Fukui M."/>
        </authorList>
    </citation>
    <scope>NUCLEOTIDE SEQUENCE [LARGE SCALE GENOMIC DNA]</scope>
    <source>
        <strain evidence="2 3">TTN</strain>
    </source>
</reference>
<keyword evidence="3" id="KW-1185">Reference proteome</keyword>
<evidence type="ECO:0000256" key="1">
    <source>
        <dbReference type="SAM" id="SignalP"/>
    </source>
</evidence>
<evidence type="ECO:0008006" key="4">
    <source>
        <dbReference type="Google" id="ProtNLM"/>
    </source>
</evidence>
<dbReference type="OrthoDB" id="5616300at2"/>
<evidence type="ECO:0000313" key="3">
    <source>
        <dbReference type="Proteomes" id="UP000286806"/>
    </source>
</evidence>
<comment type="caution">
    <text evidence="2">The sequence shown here is derived from an EMBL/GenBank/DDBJ whole genome shotgun (WGS) entry which is preliminary data.</text>
</comment>
<dbReference type="Proteomes" id="UP000286806">
    <property type="component" value="Unassembled WGS sequence"/>
</dbReference>
<dbReference type="EMBL" id="BGOW01000014">
    <property type="protein sequence ID" value="GBL45849.1"/>
    <property type="molecule type" value="Genomic_DNA"/>
</dbReference>
<evidence type="ECO:0000313" key="2">
    <source>
        <dbReference type="EMBL" id="GBL45849.1"/>
    </source>
</evidence>
<gene>
    <name evidence="2" type="ORF">SFMTTN_1660</name>
</gene>
<feature type="signal peptide" evidence="1">
    <location>
        <begin position="1"/>
        <end position="31"/>
    </location>
</feature>
<dbReference type="AlphaFoldDB" id="A0A401JE00"/>
<proteinExistence type="predicted"/>
<sequence>MSAVKKMTGIALAAAAASMFMTVGVATTAVAAEAAIHCEGVNSCKGKSDCKTANNACKGMNACKGHGFLTMSQSECDKAKAQMMK</sequence>